<evidence type="ECO:0000313" key="7">
    <source>
        <dbReference type="EMBL" id="CAL5219227.1"/>
    </source>
</evidence>
<dbReference type="PANTHER" id="PTHR48176:SF1">
    <property type="entry name" value="DDRGK DOMAIN-CONTAINING PROTEIN 1"/>
    <property type="match status" value="1"/>
</dbReference>
<comment type="subcellular location">
    <subcellularLocation>
        <location evidence="1">Membrane</location>
        <topology evidence="1">Single-pass membrane protein</topology>
    </subcellularLocation>
</comment>
<feature type="region of interest" description="Disordered" evidence="5">
    <location>
        <begin position="40"/>
        <end position="181"/>
    </location>
</feature>
<dbReference type="PANTHER" id="PTHR48176">
    <property type="entry name" value="DDRGK DOMAIN-CONTAINING PROTEIN 1"/>
    <property type="match status" value="1"/>
</dbReference>
<evidence type="ECO:0000256" key="6">
    <source>
        <dbReference type="SAM" id="Phobius"/>
    </source>
</evidence>
<keyword evidence="2 6" id="KW-0812">Transmembrane</keyword>
<reference evidence="7 8" key="1">
    <citation type="submission" date="2024-06" db="EMBL/GenBank/DDBJ databases">
        <authorList>
            <person name="Kraege A."/>
            <person name="Thomma B."/>
        </authorList>
    </citation>
    <scope>NUCLEOTIDE SEQUENCE [LARGE SCALE GENOMIC DNA]</scope>
</reference>
<feature type="compositionally biased region" description="Acidic residues" evidence="5">
    <location>
        <begin position="90"/>
        <end position="113"/>
    </location>
</feature>
<sequence length="329" mass="36398">MGSSEGPPQLQLAVLALIGVLAFILIVGGVWLYRFRSSSESQKTEETQEQQAAGPAREAPQRRAARGGRLQAGLRRRQAAAAAAAAAAEEASDDEPGPESDGEEADAEEEDEGGGQRQRARDVRRDARQAERELQANRMRKKDMYEERRRAREADREAKELAEEEEAQRKEEARLKAQDEEAARWMGQIDLQQQGEEAQTEEQTQGALQAFIDYIVRCKTVMLEDLASEFGLRVQDAISRVQSLEQEGRITGVMDDRGKFIYISREEMAATAEFIMGRGRIAISELAAKSSNFIDLEPKQTAAPDDTDFDWDLGDEKAPAQPAGISVGA</sequence>
<comment type="caution">
    <text evidence="7">The sequence shown here is derived from an EMBL/GenBank/DDBJ whole genome shotgun (WGS) entry which is preliminary data.</text>
</comment>
<name>A0ABP1FNW5_9CHLO</name>
<dbReference type="InterPro" id="IPR050899">
    <property type="entry name" value="DDRGK_domain-containing"/>
</dbReference>
<evidence type="ECO:0000256" key="5">
    <source>
        <dbReference type="SAM" id="MobiDB-lite"/>
    </source>
</evidence>
<evidence type="ECO:0000256" key="1">
    <source>
        <dbReference type="ARBA" id="ARBA00004167"/>
    </source>
</evidence>
<protein>
    <submittedName>
        <fullName evidence="7">G1020 protein</fullName>
    </submittedName>
</protein>
<dbReference type="Proteomes" id="UP001497392">
    <property type="component" value="Unassembled WGS sequence"/>
</dbReference>
<dbReference type="SMART" id="SM01128">
    <property type="entry name" value="DDRGK"/>
    <property type="match status" value="1"/>
</dbReference>
<feature type="transmembrane region" description="Helical" evidence="6">
    <location>
        <begin position="12"/>
        <end position="33"/>
    </location>
</feature>
<dbReference type="EMBL" id="CAXHTA020000002">
    <property type="protein sequence ID" value="CAL5219227.1"/>
    <property type="molecule type" value="Genomic_DNA"/>
</dbReference>
<feature type="compositionally biased region" description="Basic and acidic residues" evidence="5">
    <location>
        <begin position="119"/>
        <end position="135"/>
    </location>
</feature>
<dbReference type="SUPFAM" id="SSF46785">
    <property type="entry name" value="Winged helix' DNA-binding domain"/>
    <property type="match status" value="1"/>
</dbReference>
<gene>
    <name evidence="7" type="primary">g1020</name>
    <name evidence="7" type="ORF">VP750_LOCUS886</name>
</gene>
<evidence type="ECO:0000256" key="4">
    <source>
        <dbReference type="ARBA" id="ARBA00023136"/>
    </source>
</evidence>
<proteinExistence type="predicted"/>
<dbReference type="InterPro" id="IPR036388">
    <property type="entry name" value="WH-like_DNA-bd_sf"/>
</dbReference>
<organism evidence="7 8">
    <name type="scientific">Coccomyxa viridis</name>
    <dbReference type="NCBI Taxonomy" id="1274662"/>
    <lineage>
        <taxon>Eukaryota</taxon>
        <taxon>Viridiplantae</taxon>
        <taxon>Chlorophyta</taxon>
        <taxon>core chlorophytes</taxon>
        <taxon>Trebouxiophyceae</taxon>
        <taxon>Trebouxiophyceae incertae sedis</taxon>
        <taxon>Coccomyxaceae</taxon>
        <taxon>Coccomyxa</taxon>
    </lineage>
</organism>
<feature type="compositionally biased region" description="Low complexity" evidence="5">
    <location>
        <begin position="49"/>
        <end position="58"/>
    </location>
</feature>
<keyword evidence="8" id="KW-1185">Reference proteome</keyword>
<feature type="region of interest" description="Disordered" evidence="5">
    <location>
        <begin position="297"/>
        <end position="329"/>
    </location>
</feature>
<evidence type="ECO:0000256" key="3">
    <source>
        <dbReference type="ARBA" id="ARBA00022989"/>
    </source>
</evidence>
<keyword evidence="3 6" id="KW-1133">Transmembrane helix</keyword>
<feature type="compositionally biased region" description="Low complexity" evidence="5">
    <location>
        <begin position="67"/>
        <end position="89"/>
    </location>
</feature>
<feature type="compositionally biased region" description="Basic and acidic residues" evidence="5">
    <location>
        <begin position="142"/>
        <end position="181"/>
    </location>
</feature>
<dbReference type="Gene3D" id="1.10.10.10">
    <property type="entry name" value="Winged helix-like DNA-binding domain superfamily/Winged helix DNA-binding domain"/>
    <property type="match status" value="1"/>
</dbReference>
<evidence type="ECO:0000313" key="8">
    <source>
        <dbReference type="Proteomes" id="UP001497392"/>
    </source>
</evidence>
<dbReference type="InterPro" id="IPR036390">
    <property type="entry name" value="WH_DNA-bd_sf"/>
</dbReference>
<keyword evidence="4 6" id="KW-0472">Membrane</keyword>
<dbReference type="Pfam" id="PF09756">
    <property type="entry name" value="DDRGK"/>
    <property type="match status" value="1"/>
</dbReference>
<accession>A0ABP1FNW5</accession>
<dbReference type="InterPro" id="IPR019153">
    <property type="entry name" value="DDRGK_dom-contain"/>
</dbReference>
<evidence type="ECO:0000256" key="2">
    <source>
        <dbReference type="ARBA" id="ARBA00022692"/>
    </source>
</evidence>